<organism evidence="1 2">
    <name type="scientific">Aulographum hederae CBS 113979</name>
    <dbReference type="NCBI Taxonomy" id="1176131"/>
    <lineage>
        <taxon>Eukaryota</taxon>
        <taxon>Fungi</taxon>
        <taxon>Dikarya</taxon>
        <taxon>Ascomycota</taxon>
        <taxon>Pezizomycotina</taxon>
        <taxon>Dothideomycetes</taxon>
        <taxon>Pleosporomycetidae</taxon>
        <taxon>Aulographales</taxon>
        <taxon>Aulographaceae</taxon>
    </lineage>
</organism>
<protein>
    <submittedName>
        <fullName evidence="1">Uncharacterized protein</fullName>
    </submittedName>
</protein>
<name>A0A6G1HC14_9PEZI</name>
<dbReference type="Proteomes" id="UP000800041">
    <property type="component" value="Unassembled WGS sequence"/>
</dbReference>
<proteinExistence type="predicted"/>
<sequence>MHQNSNNNNASYSADSSPYLRCPSHLPYRGHVRRHCLHPPPTCLLAVQHLTPALRHQPRYHDRLPSSLRLFQCTAIRKAGSRRKCYNGPNLSWARVHHKFPARVSGFIFSPRHPRCSYYALFPLFLYCSCLCSCPCQSHFHAMALMILWLLLCSISARIFAAPNTATFVLEPASRYAPSASTSAPEPTGNNINVVELSDGFDVRISNEKLQRFKEIARSECNSDQVQTPECQTAVSQVFSDEDKEVIADRLLLPLAKTGLEGRGLTGVDAVVVILIAVILQRILQDQNSGPSFHIPSNTGEKAAEFQDFPVVLDIKTATGGPNFVIITASAKPLASTAGPTPFLSTKTTS</sequence>
<gene>
    <name evidence="1" type="ORF">K402DRAFT_203454</name>
</gene>
<evidence type="ECO:0000313" key="2">
    <source>
        <dbReference type="Proteomes" id="UP000800041"/>
    </source>
</evidence>
<keyword evidence="2" id="KW-1185">Reference proteome</keyword>
<dbReference type="EMBL" id="ML977141">
    <property type="protein sequence ID" value="KAF1990773.1"/>
    <property type="molecule type" value="Genomic_DNA"/>
</dbReference>
<reference evidence="1" key="1">
    <citation type="journal article" date="2020" name="Stud. Mycol.">
        <title>101 Dothideomycetes genomes: a test case for predicting lifestyles and emergence of pathogens.</title>
        <authorList>
            <person name="Haridas S."/>
            <person name="Albert R."/>
            <person name="Binder M."/>
            <person name="Bloem J."/>
            <person name="Labutti K."/>
            <person name="Salamov A."/>
            <person name="Andreopoulos B."/>
            <person name="Baker S."/>
            <person name="Barry K."/>
            <person name="Bills G."/>
            <person name="Bluhm B."/>
            <person name="Cannon C."/>
            <person name="Castanera R."/>
            <person name="Culley D."/>
            <person name="Daum C."/>
            <person name="Ezra D."/>
            <person name="Gonzalez J."/>
            <person name="Henrissat B."/>
            <person name="Kuo A."/>
            <person name="Liang C."/>
            <person name="Lipzen A."/>
            <person name="Lutzoni F."/>
            <person name="Magnuson J."/>
            <person name="Mondo S."/>
            <person name="Nolan M."/>
            <person name="Ohm R."/>
            <person name="Pangilinan J."/>
            <person name="Park H.-J."/>
            <person name="Ramirez L."/>
            <person name="Alfaro M."/>
            <person name="Sun H."/>
            <person name="Tritt A."/>
            <person name="Yoshinaga Y."/>
            <person name="Zwiers L.-H."/>
            <person name="Turgeon B."/>
            <person name="Goodwin S."/>
            <person name="Spatafora J."/>
            <person name="Crous P."/>
            <person name="Grigoriev I."/>
        </authorList>
    </citation>
    <scope>NUCLEOTIDE SEQUENCE</scope>
    <source>
        <strain evidence="1">CBS 113979</strain>
    </source>
</reference>
<evidence type="ECO:0000313" key="1">
    <source>
        <dbReference type="EMBL" id="KAF1990773.1"/>
    </source>
</evidence>
<dbReference type="AlphaFoldDB" id="A0A6G1HC14"/>
<accession>A0A6G1HC14</accession>